<feature type="compositionally biased region" description="Low complexity" evidence="1">
    <location>
        <begin position="826"/>
        <end position="836"/>
    </location>
</feature>
<gene>
    <name evidence="2" type="primary">Acey_s0063.g3475</name>
    <name evidence="2" type="ORF">Y032_0063g3475</name>
</gene>
<dbReference type="EMBL" id="JARK01001399">
    <property type="protein sequence ID" value="EYC09006.1"/>
    <property type="molecule type" value="Genomic_DNA"/>
</dbReference>
<dbReference type="Proteomes" id="UP000024635">
    <property type="component" value="Unassembled WGS sequence"/>
</dbReference>
<dbReference type="STRING" id="53326.A0A016U218"/>
<accession>A0A016U218</accession>
<organism evidence="2 3">
    <name type="scientific">Ancylostoma ceylanicum</name>
    <dbReference type="NCBI Taxonomy" id="53326"/>
    <lineage>
        <taxon>Eukaryota</taxon>
        <taxon>Metazoa</taxon>
        <taxon>Ecdysozoa</taxon>
        <taxon>Nematoda</taxon>
        <taxon>Chromadorea</taxon>
        <taxon>Rhabditida</taxon>
        <taxon>Rhabditina</taxon>
        <taxon>Rhabditomorpha</taxon>
        <taxon>Strongyloidea</taxon>
        <taxon>Ancylostomatidae</taxon>
        <taxon>Ancylostomatinae</taxon>
        <taxon>Ancylostoma</taxon>
    </lineage>
</organism>
<evidence type="ECO:0000256" key="1">
    <source>
        <dbReference type="SAM" id="MobiDB-lite"/>
    </source>
</evidence>
<feature type="compositionally biased region" description="Basic and acidic residues" evidence="1">
    <location>
        <begin position="146"/>
        <end position="161"/>
    </location>
</feature>
<proteinExistence type="predicted"/>
<dbReference type="AlphaFoldDB" id="A0A016U218"/>
<keyword evidence="3" id="KW-1185">Reference proteome</keyword>
<name>A0A016U218_9BILA</name>
<feature type="region of interest" description="Disordered" evidence="1">
    <location>
        <begin position="143"/>
        <end position="169"/>
    </location>
</feature>
<reference evidence="3" key="1">
    <citation type="journal article" date="2015" name="Nat. Genet.">
        <title>The genome and transcriptome of the zoonotic hookworm Ancylostoma ceylanicum identify infection-specific gene families.</title>
        <authorList>
            <person name="Schwarz E.M."/>
            <person name="Hu Y."/>
            <person name="Antoshechkin I."/>
            <person name="Miller M.M."/>
            <person name="Sternberg P.W."/>
            <person name="Aroian R.V."/>
        </authorList>
    </citation>
    <scope>NUCLEOTIDE SEQUENCE</scope>
    <source>
        <strain evidence="3">HY135</strain>
    </source>
</reference>
<evidence type="ECO:0000313" key="3">
    <source>
        <dbReference type="Proteomes" id="UP000024635"/>
    </source>
</evidence>
<dbReference type="OrthoDB" id="5874790at2759"/>
<feature type="compositionally biased region" description="Basic residues" evidence="1">
    <location>
        <begin position="775"/>
        <end position="792"/>
    </location>
</feature>
<feature type="region of interest" description="Disordered" evidence="1">
    <location>
        <begin position="756"/>
        <end position="854"/>
    </location>
</feature>
<sequence>MSSAGTSTMSCPDLEKLIDEGDALGVAAHTPYVCTHCMKKRLLEQFGGAEVLYPNEPPPWYKPPEKPKEDETLPAQQQQENKKPTKNANKAKQNKKLVIPKEELDEYLYKRSFELSDGQLKYEIVKHKRVSKDAAHKLMIQLRQRARNERQGPSSKEDQLGKPDIVNSREQLPWCPSKKELFPRGMLSALGQDEQQRFLAICQNIMNAGEIRFANNLKEIKHFQNQAEEERNHMQILVVDSIENNMENSESVSPAHPLGFIHTMASGFVLERWKKRWHDPSFGGQFDPSVPHCSVEWNIRNVRSDPEIRPVLVTTLLKGRVDRIQLPNLRNRCVLDTSKLDSLYPVEECDANHIFDDLETITSLCLENDVRIAMDATTACHLMSDPFVGRGYSYSIPIRVVQKLVHGTMTNIAVVGKPRILEAVDAMTVQRCFIKYLIKSSFVQRKAGPVSKPAASVATESKEASSSQGKKSDFCDPLDSILPSLDRPLNHSENSSAANHSENGKAYSVFSIIGTNILVRSRPAPLCSEGHQSMKGKTLSFQPKVEYVPNAGAMCLSDAESAWNYCKGFFKQSVNHGLFRTHYRGGHLLQLQHWEAQNVTALVGSEQLWTGPSHRHEARQMISAYTTRFAKVLEEIGHLPLGDFMLVNKNDGFVKILPQAETTSKSIHGKFQIGWTDIPSIRNDGTTDAVEDPEAARLTDVLDCSSGDVSVADVSFSIREAFNGLESMIPLQWQIVQKRAPGCYVAKDSKLKGIAMSQMPGGSVSHETPQGKQIAGKRTRNQRRRDMKKRKTEKTAANKSASVPTVEMDAEPAYCPFGTSNMEANSPASSEPSYSPCPSPDQLLIDEPEEGETS</sequence>
<evidence type="ECO:0000313" key="2">
    <source>
        <dbReference type="EMBL" id="EYC09006.1"/>
    </source>
</evidence>
<comment type="caution">
    <text evidence="2">The sequence shown here is derived from an EMBL/GenBank/DDBJ whole genome shotgun (WGS) entry which is preliminary data.</text>
</comment>
<evidence type="ECO:0008006" key="4">
    <source>
        <dbReference type="Google" id="ProtNLM"/>
    </source>
</evidence>
<feature type="region of interest" description="Disordered" evidence="1">
    <location>
        <begin position="453"/>
        <end position="475"/>
    </location>
</feature>
<protein>
    <recommendedName>
        <fullName evidence="4">Little elongation complex subunit 2 C-terminal domain-containing protein</fullName>
    </recommendedName>
</protein>
<feature type="region of interest" description="Disordered" evidence="1">
    <location>
        <begin position="54"/>
        <end position="96"/>
    </location>
</feature>
<feature type="compositionally biased region" description="Acidic residues" evidence="1">
    <location>
        <begin position="844"/>
        <end position="854"/>
    </location>
</feature>